<dbReference type="AlphaFoldDB" id="K0J4A8"/>
<dbReference type="PANTHER" id="PTHR43392">
    <property type="entry name" value="AAA-TYPE ATPASE FAMILY PROTEIN / ANKYRIN REPEAT FAMILY PROTEIN"/>
    <property type="match status" value="1"/>
</dbReference>
<evidence type="ECO:0000256" key="3">
    <source>
        <dbReference type="ARBA" id="ARBA00022840"/>
    </source>
</evidence>
<keyword evidence="3" id="KW-0067">ATP-binding</keyword>
<dbReference type="Pfam" id="PF00004">
    <property type="entry name" value="AAA"/>
    <property type="match status" value="2"/>
</dbReference>
<dbReference type="SUPFAM" id="SSF52540">
    <property type="entry name" value="P-loop containing nucleoside triphosphate hydrolases"/>
    <property type="match status" value="2"/>
</dbReference>
<dbReference type="Proteomes" id="UP000006294">
    <property type="component" value="Chromosome"/>
</dbReference>
<dbReference type="HOGENOM" id="CLU_008749_3_0_9"/>
<proteinExistence type="inferred from homology"/>
<dbReference type="PATRIC" id="fig|698758.3.peg.1357"/>
<protein>
    <submittedName>
        <fullName evidence="5">Putative stage V sporulation protein K</fullName>
    </submittedName>
</protein>
<gene>
    <name evidence="5" type="ordered locus">AXY_13590</name>
</gene>
<dbReference type="InterPro" id="IPR000641">
    <property type="entry name" value="CbxX/CfxQ"/>
</dbReference>
<dbReference type="Pfam" id="PF17866">
    <property type="entry name" value="AAA_lid_6"/>
    <property type="match status" value="2"/>
</dbReference>
<dbReference type="KEGG" id="axl:AXY_13590"/>
<dbReference type="GO" id="GO:0005524">
    <property type="term" value="F:ATP binding"/>
    <property type="evidence" value="ECO:0007669"/>
    <property type="project" value="UniProtKB-KW"/>
</dbReference>
<evidence type="ECO:0000259" key="4">
    <source>
        <dbReference type="SMART" id="SM00382"/>
    </source>
</evidence>
<organism evidence="5 6">
    <name type="scientific">Amphibacillus xylanus (strain ATCC 51415 / DSM 6626 / JCM 7361 / LMG 17667 / NBRC 15112 / Ep01)</name>
    <dbReference type="NCBI Taxonomy" id="698758"/>
    <lineage>
        <taxon>Bacteria</taxon>
        <taxon>Bacillati</taxon>
        <taxon>Bacillota</taxon>
        <taxon>Bacilli</taxon>
        <taxon>Bacillales</taxon>
        <taxon>Bacillaceae</taxon>
        <taxon>Amphibacillus</taxon>
    </lineage>
</organism>
<dbReference type="InterPro" id="IPR041627">
    <property type="entry name" value="AAA_lid_6"/>
</dbReference>
<comment type="similarity">
    <text evidence="1">Belongs to the CbxX/CfxQ family.</text>
</comment>
<evidence type="ECO:0000313" key="6">
    <source>
        <dbReference type="Proteomes" id="UP000006294"/>
    </source>
</evidence>
<feature type="domain" description="AAA+ ATPase" evidence="4">
    <location>
        <begin position="541"/>
        <end position="676"/>
    </location>
</feature>
<sequence length="772" mass="88408">MTNHLIFSKVKETELLQWTNIEESPPYTEIEVLRALDQLQAEPDHYSKEAETILYTMLAYHRLRRNQASDKLTKLLLDRGEKLGGDVTIQKSLHSIIYYQAVMDHLSTLDLENWTIRETDFDATKLKMIEEWHQALNQYFIDAKQNNNDRNVVNIDLSKIDQTIQTELAELNQLLINSIEMLENRRSGVPTREINKSIRRLIELKLEFNQAFPNLFNTDIARSPLQKLEGMVGLEQVKKYMNQYYHYLKYQQDRKQIGFQMIDEPGLHMIITGNPGTGKTTIARLLAEIYHELGLLDSNKIIEVNRSHLVGSFVGQSEEKTMNYIKEAVGGVLFIDEAYSLHRQDASGNDYGQAVIDTLVSAMTSGELAGKFAVILAGYPEEMRQFLWSNPGLRSRFPEQNMIHLPDFKIIELLDIAEATALDNDYFFTETALNSFYGLIERAKVDDTFGNARTVRDLVMKAIFKKGAAITIEESDDWLDHMRIESKDLAVMTDKKDDIEPIEQLNQLIGLNNVKDEVKKLSSFVRIQQARKNQGYPTVPIQLHAVFSGNPGTGKTTVAKIYSKLLKECGLLKRGHFIVASRSDLVAGYVGQTAIKTKNKIREALGGVLFIDEAYALFRGENDFGKEAIDTLVDEMTKHNENLVVILAGYKQDMVRFINSNPGLASRFKKYFEFQDYETEELLQIANYQINRYNYQMTKDAEDYLKQAFNSEKVSGNARFVVNLVDEAIQFQALRLEDIIIQADDTQFLTLNKEDFKNAWQAVKGADHDEKD</sequence>
<dbReference type="PANTHER" id="PTHR43392:SF2">
    <property type="entry name" value="AAA-TYPE ATPASE FAMILY PROTEIN _ ANKYRIN REPEAT FAMILY PROTEIN"/>
    <property type="match status" value="1"/>
</dbReference>
<name>K0J4A8_AMPXN</name>
<evidence type="ECO:0000256" key="2">
    <source>
        <dbReference type="ARBA" id="ARBA00022741"/>
    </source>
</evidence>
<dbReference type="InterPro" id="IPR003959">
    <property type="entry name" value="ATPase_AAA_core"/>
</dbReference>
<dbReference type="PRINTS" id="PR00819">
    <property type="entry name" value="CBXCFQXSUPER"/>
</dbReference>
<dbReference type="STRING" id="698758.AXY_13590"/>
<dbReference type="GO" id="GO:0016887">
    <property type="term" value="F:ATP hydrolysis activity"/>
    <property type="evidence" value="ECO:0007669"/>
    <property type="project" value="InterPro"/>
</dbReference>
<dbReference type="Gene3D" id="1.10.8.60">
    <property type="match status" value="1"/>
</dbReference>
<keyword evidence="6" id="KW-1185">Reference proteome</keyword>
<dbReference type="InterPro" id="IPR003593">
    <property type="entry name" value="AAA+_ATPase"/>
</dbReference>
<dbReference type="RefSeq" id="WP_015010094.1">
    <property type="nucleotide sequence ID" value="NC_018704.1"/>
</dbReference>
<reference evidence="5 6" key="1">
    <citation type="submission" date="2011-01" db="EMBL/GenBank/DDBJ databases">
        <title>Whole genome sequence of Amphibacillus xylinus NBRC 15112.</title>
        <authorList>
            <person name="Nakazawa H."/>
            <person name="Katano Y."/>
            <person name="Nakamura S."/>
            <person name="Sasagawa M."/>
            <person name="Fukada J."/>
            <person name="Arai T."/>
            <person name="Sasakura N."/>
            <person name="Mochizuki D."/>
            <person name="Hosoyama A."/>
            <person name="Harada K."/>
            <person name="Horikawa H."/>
            <person name="Kato Y."/>
            <person name="Harada T."/>
            <person name="Sasaki K."/>
            <person name="Sekiguchi M."/>
            <person name="Hodoyama M."/>
            <person name="Nishiko R."/>
            <person name="Narita H."/>
            <person name="Hanamaki A."/>
            <person name="Hata C."/>
            <person name="Konno Y."/>
            <person name="Niimura Y."/>
            <person name="Yamazaki S."/>
            <person name="Fujita N."/>
        </authorList>
    </citation>
    <scope>NUCLEOTIDE SEQUENCE [LARGE SCALE GENOMIC DNA]</scope>
    <source>
        <strain evidence="6">ATCC 51415 / DSM 6626 / JCM 7361 / LMG 17667 / NBRC 15112 / Ep01</strain>
    </source>
</reference>
<dbReference type="CDD" id="cd00009">
    <property type="entry name" value="AAA"/>
    <property type="match status" value="2"/>
</dbReference>
<dbReference type="EMBL" id="AP012050">
    <property type="protein sequence ID" value="BAM47491.1"/>
    <property type="molecule type" value="Genomic_DNA"/>
</dbReference>
<dbReference type="OrthoDB" id="9806903at2"/>
<dbReference type="InterPro" id="IPR050773">
    <property type="entry name" value="CbxX/CfxQ_RuBisCO_ESX"/>
</dbReference>
<evidence type="ECO:0000256" key="1">
    <source>
        <dbReference type="ARBA" id="ARBA00010378"/>
    </source>
</evidence>
<dbReference type="FunFam" id="3.40.50.300:FF:000216">
    <property type="entry name" value="Type VII secretion ATPase EccA"/>
    <property type="match status" value="2"/>
</dbReference>
<feature type="domain" description="AAA+ ATPase" evidence="4">
    <location>
        <begin position="265"/>
        <end position="407"/>
    </location>
</feature>
<keyword evidence="2" id="KW-0547">Nucleotide-binding</keyword>
<dbReference type="eggNOG" id="COG0464">
    <property type="taxonomic scope" value="Bacteria"/>
</dbReference>
<dbReference type="SMART" id="SM00382">
    <property type="entry name" value="AAA"/>
    <property type="match status" value="2"/>
</dbReference>
<dbReference type="InterPro" id="IPR027417">
    <property type="entry name" value="P-loop_NTPase"/>
</dbReference>
<accession>K0J4A8</accession>
<evidence type="ECO:0000313" key="5">
    <source>
        <dbReference type="EMBL" id="BAM47491.1"/>
    </source>
</evidence>
<dbReference type="Gene3D" id="3.40.50.300">
    <property type="entry name" value="P-loop containing nucleotide triphosphate hydrolases"/>
    <property type="match status" value="2"/>
</dbReference>